<gene>
    <name evidence="6" type="ORF">EAS64_17935</name>
</gene>
<dbReference type="GO" id="GO:0009231">
    <property type="term" value="P:riboflavin biosynthetic process"/>
    <property type="evidence" value="ECO:0007669"/>
    <property type="project" value="InterPro"/>
</dbReference>
<keyword evidence="3" id="KW-0560">Oxidoreductase</keyword>
<evidence type="ECO:0000256" key="1">
    <source>
        <dbReference type="ARBA" id="ARBA00005104"/>
    </source>
</evidence>
<dbReference type="InterPro" id="IPR050765">
    <property type="entry name" value="Riboflavin_Biosynth_HTPR"/>
</dbReference>
<dbReference type="Proteomes" id="UP000460272">
    <property type="component" value="Unassembled WGS sequence"/>
</dbReference>
<organism evidence="6 7">
    <name type="scientific">Trebonia kvetii</name>
    <dbReference type="NCBI Taxonomy" id="2480626"/>
    <lineage>
        <taxon>Bacteria</taxon>
        <taxon>Bacillati</taxon>
        <taxon>Actinomycetota</taxon>
        <taxon>Actinomycetes</taxon>
        <taxon>Streptosporangiales</taxon>
        <taxon>Treboniaceae</taxon>
        <taxon>Trebonia</taxon>
    </lineage>
</organism>
<dbReference type="PANTHER" id="PTHR38011:SF7">
    <property type="entry name" value="2,5-DIAMINO-6-RIBOSYLAMINO-4(3H)-PYRIMIDINONE 5'-PHOSPHATE REDUCTASE"/>
    <property type="match status" value="1"/>
</dbReference>
<dbReference type="OrthoDB" id="9800865at2"/>
<dbReference type="Gene3D" id="3.40.430.10">
    <property type="entry name" value="Dihydrofolate Reductase, subunit A"/>
    <property type="match status" value="1"/>
</dbReference>
<evidence type="ECO:0000256" key="2">
    <source>
        <dbReference type="ARBA" id="ARBA00022857"/>
    </source>
</evidence>
<accession>A0A6P2C0N0</accession>
<proteinExistence type="predicted"/>
<name>A0A6P2C0N0_9ACTN</name>
<dbReference type="PANTHER" id="PTHR38011">
    <property type="entry name" value="DIHYDROFOLATE REDUCTASE FAMILY PROTEIN (AFU_ORTHOLOGUE AFUA_8G06820)"/>
    <property type="match status" value="1"/>
</dbReference>
<dbReference type="AlphaFoldDB" id="A0A6P2C0N0"/>
<dbReference type="GO" id="GO:0008703">
    <property type="term" value="F:5-amino-6-(5-phosphoribosylamino)uracil reductase activity"/>
    <property type="evidence" value="ECO:0007669"/>
    <property type="project" value="InterPro"/>
</dbReference>
<dbReference type="InterPro" id="IPR002734">
    <property type="entry name" value="RibDG_C"/>
</dbReference>
<evidence type="ECO:0000259" key="5">
    <source>
        <dbReference type="Pfam" id="PF01872"/>
    </source>
</evidence>
<sequence length="274" mass="28878">MSPVSPGGRPPVPPAVHPSGADRNKRECIGPARANKSSSWDARSTVRTVPDRPYTIVSCAVSVDGCLDDGSPERLILSGPEDLDEVDELRARADAILIGAGTIRADNPRLLVRDPARVAARERAGRPPHPLRVTLTTTGDIDPAARFFAGPGTPLVYAASAAVPAAKRNLGGAAVVIDAGAEPSVAAVLADLHSERLVATLLAEPGAIMARDLLAGNLADELRLAIAPFLVGDKTAPRFAMPAHYPQNPDAPMTLEDVRRLGDLVIIRYRIMRA</sequence>
<feature type="domain" description="Bacterial bifunctional deaminase-reductase C-terminal" evidence="5">
    <location>
        <begin position="53"/>
        <end position="262"/>
    </location>
</feature>
<dbReference type="EMBL" id="RPFW01000003">
    <property type="protein sequence ID" value="TVZ04690.1"/>
    <property type="molecule type" value="Genomic_DNA"/>
</dbReference>
<feature type="region of interest" description="Disordered" evidence="4">
    <location>
        <begin position="1"/>
        <end position="44"/>
    </location>
</feature>
<evidence type="ECO:0000313" key="6">
    <source>
        <dbReference type="EMBL" id="TVZ04690.1"/>
    </source>
</evidence>
<keyword evidence="2" id="KW-0521">NADP</keyword>
<evidence type="ECO:0000256" key="3">
    <source>
        <dbReference type="ARBA" id="ARBA00023002"/>
    </source>
</evidence>
<evidence type="ECO:0000313" key="7">
    <source>
        <dbReference type="Proteomes" id="UP000460272"/>
    </source>
</evidence>
<keyword evidence="7" id="KW-1185">Reference proteome</keyword>
<comment type="pathway">
    <text evidence="1">Cofactor biosynthesis; riboflavin biosynthesis.</text>
</comment>
<dbReference type="InterPro" id="IPR024072">
    <property type="entry name" value="DHFR-like_dom_sf"/>
</dbReference>
<dbReference type="SUPFAM" id="SSF53597">
    <property type="entry name" value="Dihydrofolate reductase-like"/>
    <property type="match status" value="1"/>
</dbReference>
<protein>
    <submittedName>
        <fullName evidence="6">Deaminase</fullName>
    </submittedName>
</protein>
<reference evidence="6 7" key="1">
    <citation type="submission" date="2018-11" db="EMBL/GenBank/DDBJ databases">
        <title>Trebonia kvetii gen.nov., sp.nov., a novel acidophilic actinobacterium, and proposal of the new actinobacterial family Treboniaceae fam. nov.</title>
        <authorList>
            <person name="Rapoport D."/>
            <person name="Sagova-Mareckova M."/>
            <person name="Sedlacek I."/>
            <person name="Provaznik J."/>
            <person name="Kralova S."/>
            <person name="Pavlinic D."/>
            <person name="Benes V."/>
            <person name="Kopecky J."/>
        </authorList>
    </citation>
    <scope>NUCLEOTIDE SEQUENCE [LARGE SCALE GENOMIC DNA]</scope>
    <source>
        <strain evidence="6 7">15Tr583</strain>
    </source>
</reference>
<feature type="compositionally biased region" description="Polar residues" evidence="4">
    <location>
        <begin position="35"/>
        <end position="44"/>
    </location>
</feature>
<comment type="caution">
    <text evidence="6">The sequence shown here is derived from an EMBL/GenBank/DDBJ whole genome shotgun (WGS) entry which is preliminary data.</text>
</comment>
<evidence type="ECO:0000256" key="4">
    <source>
        <dbReference type="SAM" id="MobiDB-lite"/>
    </source>
</evidence>
<dbReference type="Pfam" id="PF01872">
    <property type="entry name" value="RibD_C"/>
    <property type="match status" value="1"/>
</dbReference>